<accession>A0A9X2RWZ5</accession>
<dbReference type="AlphaFoldDB" id="A0A9X2RWZ5"/>
<sequence>MPDHCAHPTLPPSPVPAPFVALLLVWIDGRDNVNTTTDGDFRRLLPGR</sequence>
<gene>
    <name evidence="1" type="ORF">NQU54_32360</name>
</gene>
<evidence type="ECO:0000313" key="1">
    <source>
        <dbReference type="EMBL" id="MCQ8833623.1"/>
    </source>
</evidence>
<comment type="caution">
    <text evidence="1">The sequence shown here is derived from an EMBL/GenBank/DDBJ whole genome shotgun (WGS) entry which is preliminary data.</text>
</comment>
<dbReference type="RefSeq" id="WP_257634119.1">
    <property type="nucleotide sequence ID" value="NZ_JANIIC010000046.1"/>
</dbReference>
<organism evidence="1 2">
    <name type="scientific">Streptomyces malaysiensis subsp. samsunensis</name>
    <dbReference type="NCBI Taxonomy" id="459658"/>
    <lineage>
        <taxon>Bacteria</taxon>
        <taxon>Bacillati</taxon>
        <taxon>Actinomycetota</taxon>
        <taxon>Actinomycetes</taxon>
        <taxon>Kitasatosporales</taxon>
        <taxon>Streptomycetaceae</taxon>
        <taxon>Streptomyces</taxon>
        <taxon>Streptomyces violaceusniger group</taxon>
    </lineage>
</organism>
<evidence type="ECO:0000313" key="2">
    <source>
        <dbReference type="Proteomes" id="UP001142400"/>
    </source>
</evidence>
<reference evidence="1" key="1">
    <citation type="submission" date="2022-06" db="EMBL/GenBank/DDBJ databases">
        <title>WGS of actinobacteria.</title>
        <authorList>
            <person name="Thawai C."/>
        </authorList>
    </citation>
    <scope>NUCLEOTIDE SEQUENCE</scope>
    <source>
        <strain evidence="1">DSM 42010</strain>
    </source>
</reference>
<keyword evidence="2" id="KW-1185">Reference proteome</keyword>
<name>A0A9X2RWZ5_STRMQ</name>
<protein>
    <submittedName>
        <fullName evidence="1">Uncharacterized protein</fullName>
    </submittedName>
</protein>
<proteinExistence type="predicted"/>
<dbReference type="Proteomes" id="UP001142400">
    <property type="component" value="Unassembled WGS sequence"/>
</dbReference>
<dbReference type="EMBL" id="JANIIC010000046">
    <property type="protein sequence ID" value="MCQ8833623.1"/>
    <property type="molecule type" value="Genomic_DNA"/>
</dbReference>